<dbReference type="GeneID" id="5728756"/>
<keyword evidence="5" id="KW-1185">Reference proteome</keyword>
<feature type="domain" description="Right handed beta helix" evidence="3">
    <location>
        <begin position="953"/>
        <end position="1078"/>
    </location>
</feature>
<dbReference type="InParanoid" id="A0A2K3D3R6"/>
<organism evidence="4 5">
    <name type="scientific">Chlamydomonas reinhardtii</name>
    <name type="common">Chlamydomonas smithii</name>
    <dbReference type="NCBI Taxonomy" id="3055"/>
    <lineage>
        <taxon>Eukaryota</taxon>
        <taxon>Viridiplantae</taxon>
        <taxon>Chlorophyta</taxon>
        <taxon>core chlorophytes</taxon>
        <taxon>Chlorophyceae</taxon>
        <taxon>CS clade</taxon>
        <taxon>Chlamydomonadales</taxon>
        <taxon>Chlamydomonadaceae</taxon>
        <taxon>Chlamydomonas</taxon>
    </lineage>
</organism>
<dbReference type="InterPro" id="IPR012334">
    <property type="entry name" value="Pectin_lyas_fold"/>
</dbReference>
<dbReference type="OrthoDB" id="15421at2759"/>
<evidence type="ECO:0000259" key="3">
    <source>
        <dbReference type="Pfam" id="PF13229"/>
    </source>
</evidence>
<dbReference type="PANTHER" id="PTHR34199:SF2">
    <property type="entry name" value="NUMOD3 MOTIF FAMILY PROTEIN, EXPRESSED"/>
    <property type="match status" value="1"/>
</dbReference>
<keyword evidence="2" id="KW-0732">Signal</keyword>
<dbReference type="SUPFAM" id="SSF51126">
    <property type="entry name" value="Pectin lyase-like"/>
    <property type="match status" value="2"/>
</dbReference>
<name>A0A2K3D3R6_CHLRE</name>
<dbReference type="InterPro" id="IPR011050">
    <property type="entry name" value="Pectin_lyase_fold/virulence"/>
</dbReference>
<dbReference type="EMBL" id="CM008973">
    <property type="protein sequence ID" value="PNW75183.1"/>
    <property type="molecule type" value="Genomic_DNA"/>
</dbReference>
<evidence type="ECO:0000256" key="1">
    <source>
        <dbReference type="SAM" id="MobiDB-lite"/>
    </source>
</evidence>
<accession>A0A2K3D3R6</accession>
<gene>
    <name evidence="4" type="ORF">CHLRE_12g516300v5</name>
</gene>
<dbReference type="SMART" id="SM00710">
    <property type="entry name" value="PbH1"/>
    <property type="match status" value="12"/>
</dbReference>
<dbReference type="KEGG" id="cre:CHLRE_12g516300v5"/>
<sequence>MAVFVAWLGIVVKGQTLTFITGKNVTTTANATAAYAATYLTSISTQNGLAGWNYMNGGTYFQGSTDTHYLGDTSASPYGSSANPDKFRTLIRFEGLHRYIPDGAVITAAELSLTFVNWRAPVQVQGCFMNTSWDYSQGIAPRFQSTGWAFAGYNTASSTPRPWSQPGAWADCDSRAAIFLVVPGNGAYGYVSQTLALDPRLVAGWLADGGSHNFGLLFRGLNDSLGLVGSAYSGPYAMARRPALSLTYSTAAGAQPPNATYPVKLGAVSRIWYVATYGNDEAGSGHTDLPFRYPTKALFEAWPGDRIFLKTGAYPGALNIERAGITLQSAPSHWAVLSLPLDDPQNAVNVITVRPNADYLVIQNLEITGGFYYGIMFFTTWENYGTAAERSAQGRAAKHALIQNVRIHDTGSSGVKLVMKATNVTFKSCEVHNTGARLRVAGHGIEAVQAHDVTVRDCYLHDIPGAGVHLAGGSSRALLERNYVERTGFGFNLGFDTDTEYFDTAANPTLYESINATARNNILVGISMAGINVWAGYGAVIAHNTLWHTQATAQASILLAATPRDSGTVTPCANAVVWGNLLVREPAARAGPVFQIRAGGLDPGVGNSTSLVMAYNVYYDQAGLGGSVFQWGKGAMLEDERLNSTFVGNASGWAAHCSSRLRQSFCDVNSTEADPRLGADFGPLFPCSPAVRRAARSLPGRGSAQVVTDDFYGRKRPSTGPVDAGAVQSTNVSGTPVKVVGALPPVPAAFSARAPYNGAAQKPVYDKQWPYDFWRTRVCKDLVVDSLNGTDNQAFVYDSSYAWPFKTIQAALVNINQCDRILLRAQTHAGGFGIYRPNVTITTYPADLAAGKRALVLCNATGDKPCIRTGDGFYGGAAAINLNNFDVAMSGGATGSCIHLNEGAGSGTSAYWAWYLATAGKTAVGPRLSYIQNMALTGCGLHGIKLSTFIYGVVMQNIVISSPAQAGIEVRGGGDLTIRQCNITGAGETAIRLGGGARNCLVERNFIKDFGGRGILLGSDNTEVAYMNVDWARSSTGSWHDNINSVVRNNIIHGGAGAGIAFYSARDAVVVHNTLLGVAASMQAGVLLNLSPKLLSPLREVAAPNTNITFKNNIVVLGGPASASLVLEARIMQASLLTRNLNTSLPQLPTTNSSGTNTTAACPVAGTSTTNTSTAAGHRHHRHLLRSTPDPQAVSPDTDSSEHRDLPQNAHLLRRQLGGMPFAEAYINAPGEQGRDADGACPMFPRDHAWHMDVRALPLHPNGDALRARIGGGGLHPDFGGGYGSGATRVLYGIPFLVVDSSRGTQLVKIDIGPHGYPGESDRGPTSTFPFPPNTPVEGAYANCPDTTCGGDRHILVVDNATCLLYEAWRSFPPALNLTTNRWTVDIVARFNLSRNALGRPLGWTSADAAGLAILPGLVRYEEIVRGYIDHAIRFTGPNSRAAYVPPATHFAPAGYTGPDAPPMGLRVRLNASYDCSPLKRTARIFCTALKTYGGIFADNGSPWYFSGEATTQWDALLSEIQDIKLIPSSAMEVLDSGCYCINADCTLSECGGVPNADPSALAVYTPFTNTSTLSFANNYYYRPATSSYGSSNSSSGGGDGGTAAAPAGRYVDRRAPPLGPGYDGGLAGWQAYLSGDTGSVEGDAKVNISRGYRPGSGSPAIRSVPRLAAAGDDYYGKPRGAVGNLTDAGAALS</sequence>
<evidence type="ECO:0000313" key="4">
    <source>
        <dbReference type="EMBL" id="PNW75183.1"/>
    </source>
</evidence>
<feature type="domain" description="Right handed beta helix" evidence="3">
    <location>
        <begin position="359"/>
        <end position="482"/>
    </location>
</feature>
<feature type="region of interest" description="Disordered" evidence="1">
    <location>
        <begin position="1589"/>
        <end position="1608"/>
    </location>
</feature>
<dbReference type="Proteomes" id="UP000006906">
    <property type="component" value="Chromosome 12"/>
</dbReference>
<feature type="region of interest" description="Disordered" evidence="1">
    <location>
        <begin position="1144"/>
        <end position="1205"/>
    </location>
</feature>
<feature type="compositionally biased region" description="Low complexity" evidence="1">
    <location>
        <begin position="1150"/>
        <end position="1176"/>
    </location>
</feature>
<evidence type="ECO:0000256" key="2">
    <source>
        <dbReference type="SAM" id="SignalP"/>
    </source>
</evidence>
<dbReference type="InterPro" id="IPR039448">
    <property type="entry name" value="Beta_helix"/>
</dbReference>
<dbReference type="Gene3D" id="2.160.20.10">
    <property type="entry name" value="Single-stranded right-handed beta-helix, Pectin lyase-like"/>
    <property type="match status" value="2"/>
</dbReference>
<protein>
    <recommendedName>
        <fullName evidence="3">Right handed beta helix domain-containing protein</fullName>
    </recommendedName>
</protein>
<dbReference type="InterPro" id="IPR006626">
    <property type="entry name" value="PbH1"/>
</dbReference>
<feature type="signal peptide" evidence="2">
    <location>
        <begin position="1"/>
        <end position="16"/>
    </location>
</feature>
<dbReference type="Gramene" id="PNW75183">
    <property type="protein sequence ID" value="PNW75183"/>
    <property type="gene ID" value="CHLRE_12g516300v5"/>
</dbReference>
<dbReference type="PaxDb" id="3055-EDO96532"/>
<reference evidence="4 5" key="1">
    <citation type="journal article" date="2007" name="Science">
        <title>The Chlamydomonas genome reveals the evolution of key animal and plant functions.</title>
        <authorList>
            <person name="Merchant S.S."/>
            <person name="Prochnik S.E."/>
            <person name="Vallon O."/>
            <person name="Harris E.H."/>
            <person name="Karpowicz S.J."/>
            <person name="Witman G.B."/>
            <person name="Terry A."/>
            <person name="Salamov A."/>
            <person name="Fritz-Laylin L.K."/>
            <person name="Marechal-Drouard L."/>
            <person name="Marshall W.F."/>
            <person name="Qu L.H."/>
            <person name="Nelson D.R."/>
            <person name="Sanderfoot A.A."/>
            <person name="Spalding M.H."/>
            <person name="Kapitonov V.V."/>
            <person name="Ren Q."/>
            <person name="Ferris P."/>
            <person name="Lindquist E."/>
            <person name="Shapiro H."/>
            <person name="Lucas S.M."/>
            <person name="Grimwood J."/>
            <person name="Schmutz J."/>
            <person name="Cardol P."/>
            <person name="Cerutti H."/>
            <person name="Chanfreau G."/>
            <person name="Chen C.L."/>
            <person name="Cognat V."/>
            <person name="Croft M.T."/>
            <person name="Dent R."/>
            <person name="Dutcher S."/>
            <person name="Fernandez E."/>
            <person name="Fukuzawa H."/>
            <person name="Gonzalez-Ballester D."/>
            <person name="Gonzalez-Halphen D."/>
            <person name="Hallmann A."/>
            <person name="Hanikenne M."/>
            <person name="Hippler M."/>
            <person name="Inwood W."/>
            <person name="Jabbari K."/>
            <person name="Kalanon M."/>
            <person name="Kuras R."/>
            <person name="Lefebvre P.A."/>
            <person name="Lemaire S.D."/>
            <person name="Lobanov A.V."/>
            <person name="Lohr M."/>
            <person name="Manuell A."/>
            <person name="Meier I."/>
            <person name="Mets L."/>
            <person name="Mittag M."/>
            <person name="Mittelmeier T."/>
            <person name="Moroney J.V."/>
            <person name="Moseley J."/>
            <person name="Napoli C."/>
            <person name="Nedelcu A.M."/>
            <person name="Niyogi K."/>
            <person name="Novoselov S.V."/>
            <person name="Paulsen I.T."/>
            <person name="Pazour G."/>
            <person name="Purton S."/>
            <person name="Ral J.P."/>
            <person name="Riano-Pachon D.M."/>
            <person name="Riekhof W."/>
            <person name="Rymarquis L."/>
            <person name="Schroda M."/>
            <person name="Stern D."/>
            <person name="Umen J."/>
            <person name="Willows R."/>
            <person name="Wilson N."/>
            <person name="Zimmer S.L."/>
            <person name="Allmer J."/>
            <person name="Balk J."/>
            <person name="Bisova K."/>
            <person name="Chen C.J."/>
            <person name="Elias M."/>
            <person name="Gendler K."/>
            <person name="Hauser C."/>
            <person name="Lamb M.R."/>
            <person name="Ledford H."/>
            <person name="Long J.C."/>
            <person name="Minagawa J."/>
            <person name="Page M.D."/>
            <person name="Pan J."/>
            <person name="Pootakham W."/>
            <person name="Roje S."/>
            <person name="Rose A."/>
            <person name="Stahlberg E."/>
            <person name="Terauchi A.M."/>
            <person name="Yang P."/>
            <person name="Ball S."/>
            <person name="Bowler C."/>
            <person name="Dieckmann C.L."/>
            <person name="Gladyshev V.N."/>
            <person name="Green P."/>
            <person name="Jorgensen R."/>
            <person name="Mayfield S."/>
            <person name="Mueller-Roeber B."/>
            <person name="Rajamani S."/>
            <person name="Sayre R.T."/>
            <person name="Brokstein P."/>
            <person name="Dubchak I."/>
            <person name="Goodstein D."/>
            <person name="Hornick L."/>
            <person name="Huang Y.W."/>
            <person name="Jhaveri J."/>
            <person name="Luo Y."/>
            <person name="Martinez D."/>
            <person name="Ngau W.C."/>
            <person name="Otillar B."/>
            <person name="Poliakov A."/>
            <person name="Porter A."/>
            <person name="Szajkowski L."/>
            <person name="Werner G."/>
            <person name="Zhou K."/>
            <person name="Grigoriev I.V."/>
            <person name="Rokhsar D.S."/>
            <person name="Grossman A.R."/>
        </authorList>
    </citation>
    <scope>NUCLEOTIDE SEQUENCE [LARGE SCALE GENOMIC DNA]</scope>
    <source>
        <strain evidence="5">CC-503</strain>
    </source>
</reference>
<dbReference type="PANTHER" id="PTHR34199">
    <property type="entry name" value="NUMOD3 MOTIF FAMILY PROTEIN, EXPRESSED"/>
    <property type="match status" value="1"/>
</dbReference>
<dbReference type="RefSeq" id="XP_042918400.1">
    <property type="nucleotide sequence ID" value="XM_043068305.1"/>
</dbReference>
<feature type="chain" id="PRO_5014406219" description="Right handed beta helix domain-containing protein" evidence="2">
    <location>
        <begin position="17"/>
        <end position="1694"/>
    </location>
</feature>
<dbReference type="Pfam" id="PF13229">
    <property type="entry name" value="Beta_helix"/>
    <property type="match status" value="2"/>
</dbReference>
<proteinExistence type="predicted"/>
<evidence type="ECO:0000313" key="5">
    <source>
        <dbReference type="Proteomes" id="UP000006906"/>
    </source>
</evidence>